<feature type="domain" description="Alpha-L-rhamnosidase concanavalin-like" evidence="3">
    <location>
        <begin position="235"/>
        <end position="309"/>
    </location>
</feature>
<dbReference type="GO" id="GO:0030596">
    <property type="term" value="F:alpha-L-rhamnosidase activity"/>
    <property type="evidence" value="ECO:0007669"/>
    <property type="project" value="UniProtKB-EC"/>
</dbReference>
<dbReference type="InterPro" id="IPR008902">
    <property type="entry name" value="Rhamnosid_concanavalin"/>
</dbReference>
<dbReference type="PANTHER" id="PTHR33307">
    <property type="entry name" value="ALPHA-RHAMNOSIDASE (EUROFUNG)"/>
    <property type="match status" value="1"/>
</dbReference>
<dbReference type="Pfam" id="PF17389">
    <property type="entry name" value="Bac_rhamnosid6H"/>
    <property type="match status" value="1"/>
</dbReference>
<dbReference type="Gene3D" id="1.50.10.10">
    <property type="match status" value="1"/>
</dbReference>
<dbReference type="Proteomes" id="UP000435649">
    <property type="component" value="Unassembled WGS sequence"/>
</dbReference>
<protein>
    <recommendedName>
        <fullName evidence="2">alpha-L-rhamnosidase</fullName>
        <ecNumber evidence="2">3.2.1.40</ecNumber>
    </recommendedName>
</protein>
<evidence type="ECO:0000313" key="7">
    <source>
        <dbReference type="Proteomes" id="UP000435649"/>
    </source>
</evidence>
<dbReference type="InterPro" id="IPR012341">
    <property type="entry name" value="6hp_glycosidase-like_sf"/>
</dbReference>
<dbReference type="Gene3D" id="2.60.120.260">
    <property type="entry name" value="Galactose-binding domain-like"/>
    <property type="match status" value="2"/>
</dbReference>
<name>A0A844G307_9BACT</name>
<dbReference type="InterPro" id="IPR013737">
    <property type="entry name" value="Bac_rhamnosid_N"/>
</dbReference>
<organism evidence="6 7">
    <name type="scientific">Victivallis lenta</name>
    <dbReference type="NCBI Taxonomy" id="2606640"/>
    <lineage>
        <taxon>Bacteria</taxon>
        <taxon>Pseudomonadati</taxon>
        <taxon>Lentisphaerota</taxon>
        <taxon>Lentisphaeria</taxon>
        <taxon>Victivallales</taxon>
        <taxon>Victivallaceae</taxon>
        <taxon>Victivallis</taxon>
    </lineage>
</organism>
<dbReference type="AlphaFoldDB" id="A0A844G307"/>
<evidence type="ECO:0000256" key="2">
    <source>
        <dbReference type="ARBA" id="ARBA00012652"/>
    </source>
</evidence>
<evidence type="ECO:0000259" key="4">
    <source>
        <dbReference type="Pfam" id="PF08531"/>
    </source>
</evidence>
<gene>
    <name evidence="6" type="ORF">FYJ85_13885</name>
</gene>
<evidence type="ECO:0000259" key="5">
    <source>
        <dbReference type="Pfam" id="PF17389"/>
    </source>
</evidence>
<dbReference type="EC" id="3.2.1.40" evidence="2"/>
<feature type="domain" description="Bacterial alpha-L-rhamnosidase N-terminal" evidence="4">
    <location>
        <begin position="61"/>
        <end position="215"/>
    </location>
</feature>
<evidence type="ECO:0000259" key="3">
    <source>
        <dbReference type="Pfam" id="PF05592"/>
    </source>
</evidence>
<keyword evidence="7" id="KW-1185">Reference proteome</keyword>
<dbReference type="InterPro" id="IPR016007">
    <property type="entry name" value="Alpha_rhamnosid"/>
</dbReference>
<dbReference type="InterPro" id="IPR008979">
    <property type="entry name" value="Galactose-bd-like_sf"/>
</dbReference>
<feature type="domain" description="Alpha-L-rhamnosidase six-hairpin glycosidase" evidence="5">
    <location>
        <begin position="345"/>
        <end position="658"/>
    </location>
</feature>
<comment type="caution">
    <text evidence="6">The sequence shown here is derived from an EMBL/GenBank/DDBJ whole genome shotgun (WGS) entry which is preliminary data.</text>
</comment>
<dbReference type="SUPFAM" id="SSF49785">
    <property type="entry name" value="Galactose-binding domain-like"/>
    <property type="match status" value="1"/>
</dbReference>
<dbReference type="Pfam" id="PF05592">
    <property type="entry name" value="Bac_rhamnosid"/>
    <property type="match status" value="1"/>
</dbReference>
<proteinExistence type="predicted"/>
<dbReference type="PANTHER" id="PTHR33307:SF6">
    <property type="entry name" value="ALPHA-RHAMNOSIDASE (EUROFUNG)-RELATED"/>
    <property type="match status" value="1"/>
</dbReference>
<evidence type="ECO:0000256" key="1">
    <source>
        <dbReference type="ARBA" id="ARBA00001445"/>
    </source>
</evidence>
<dbReference type="Pfam" id="PF08531">
    <property type="entry name" value="Bac_rhamnosid_N"/>
    <property type="match status" value="1"/>
</dbReference>
<sequence>MKEIPEHFQGQWITTAEFCNLRPQNMFHRQLDTGSLPVSEPERQNRHILFRKKFTMKGAVSTVIRISGDDYYKLYINGVRVGQGPAAGYPFHYFYNEIDISRFVHAGVNTLAVHSYYQGLINRVWVSGDRRHGVIFDLLADGELIACSDESVRCREHSGFVSAGITGYQTQFLECYDAAAPEVGFERPEFDDSGWECACIHRHADYRLFRQPSEQLTIEEIRPEKIEKCGASWRIDFGGIFVGSLRFRASGDRGLEVVMYFAQELEPDGSLRWKLRANCAYKESFLLSGAEWDVLNQFDYKSFRYAELQCPAGCRIDPESIVLEARHYPFVLRAACNRNDEKSLAVWKLCVDSLRYGVQEVIQDCMEREKGYYLGDGCYSLLTFCLLTRDYTLMEKFFDDFLRTAFVNRGLMTCAACSFMQEIAEYPLIMFGLLLEYCHLSGNRDFVRERYAAFADILDFYRENYAEADGLLNRLDKWCVVEWPNNMRDNYDVDLTEGKVCDTKHNAINAYYIGAVKCLNKIARWLGLEPYADVAALQAAFVEAFYDRERKLFRDSVESGHISMPGNIYAAFYELFPDRAGVKNVIAMIREKRLSQSLLFVTFPLLAFLKKENEDELLRELLTDDQAWLNILAEGGTRTFEGWGRETKWNTSLFHLTLTFGAAFLTDWNVSDILSFSDVPHEKH</sequence>
<evidence type="ECO:0000313" key="6">
    <source>
        <dbReference type="EMBL" id="MST98130.1"/>
    </source>
</evidence>
<dbReference type="InterPro" id="IPR008928">
    <property type="entry name" value="6-hairpin_glycosidase_sf"/>
</dbReference>
<reference evidence="6 7" key="1">
    <citation type="submission" date="2019-08" db="EMBL/GenBank/DDBJ databases">
        <title>In-depth cultivation of the pig gut microbiome towards novel bacterial diversity and tailored functional studies.</title>
        <authorList>
            <person name="Wylensek D."/>
            <person name="Hitch T.C.A."/>
            <person name="Clavel T."/>
        </authorList>
    </citation>
    <scope>NUCLEOTIDE SEQUENCE [LARGE SCALE GENOMIC DNA]</scope>
    <source>
        <strain evidence="6 7">BBE-744-WT-12</strain>
    </source>
</reference>
<dbReference type="SUPFAM" id="SSF48208">
    <property type="entry name" value="Six-hairpin glycosidases"/>
    <property type="match status" value="1"/>
</dbReference>
<dbReference type="GO" id="GO:0005975">
    <property type="term" value="P:carbohydrate metabolic process"/>
    <property type="evidence" value="ECO:0007669"/>
    <property type="project" value="InterPro"/>
</dbReference>
<accession>A0A844G307</accession>
<dbReference type="InterPro" id="IPR035396">
    <property type="entry name" value="Bac_rhamnosid6H"/>
</dbReference>
<comment type="catalytic activity">
    <reaction evidence="1">
        <text>Hydrolysis of terminal non-reducing alpha-L-rhamnose residues in alpha-L-rhamnosides.</text>
        <dbReference type="EC" id="3.2.1.40"/>
    </reaction>
</comment>
<dbReference type="EMBL" id="VUNS01000015">
    <property type="protein sequence ID" value="MST98130.1"/>
    <property type="molecule type" value="Genomic_DNA"/>
</dbReference>